<sequence>MGTWQVPGYSEVRVLGEGAQGRVVLARHDASGAPAAIKYLSERLCEDARFRERFRGEADLLRRVRNPYIAQMWGLVEAPEGAAIVMEAVDGASLKEVLARQGALTPEASLTVLKGSLLGLAAAHEVGVVHRDYKPANVIVRGDGLSKLIDFGIAVDAGEAGRSGTPVYMAPEQWRAEPASPATDVYAATCVFFECVTGRRPFTAEDQRALMNLHLTGEIPVEAVPEPLRPLVSSGLAKDPWGRPAGAAAFVSELESAAAAAYGLDWEGRGVRALAGAAAALAMIFPLAALGMAPAGSGAAGAAGTAGAAGASGAAGTAGAGSGTVGAAGAAGGKGVLGVVGAKGATAIAGALVVTGVAGGAGYYAATGDDKPRPAPTPSLSFALAAHRTSLGNPPLQGTGQIVQVKGGSNAALVKRINDALLAPVNSREAEYRRAMTTFNATASAASVKAAIRLSGPRYVSVRYDFELRSKEITHASWNRARTVTVDLKTGTTFKNAAEMVTPAGLTGTGVAGFSDLVMKADASRTCLSSMRYGPADFRNEAVIFALWPKELEVIVDAPATTAAREMACGQNSVKIPYDRLTTFLKPEVLAAIPYKPAPAPTRS</sequence>
<dbReference type="Proteomes" id="UP000468735">
    <property type="component" value="Unassembled WGS sequence"/>
</dbReference>
<evidence type="ECO:0000256" key="4">
    <source>
        <dbReference type="ARBA" id="ARBA00022741"/>
    </source>
</evidence>
<evidence type="ECO:0000256" key="6">
    <source>
        <dbReference type="ARBA" id="ARBA00022840"/>
    </source>
</evidence>
<gene>
    <name evidence="8" type="ORF">F8566_38200</name>
</gene>
<keyword evidence="2 8" id="KW-0723">Serine/threonine-protein kinase</keyword>
<dbReference type="OrthoDB" id="4716121at2"/>
<keyword evidence="9" id="KW-1185">Reference proteome</keyword>
<keyword evidence="3" id="KW-0808">Transferase</keyword>
<comment type="caution">
    <text evidence="8">The sequence shown here is derived from an EMBL/GenBank/DDBJ whole genome shotgun (WGS) entry which is preliminary data.</text>
</comment>
<organism evidence="8 9">
    <name type="scientific">Actinomadura rudentiformis</name>
    <dbReference type="NCBI Taxonomy" id="359158"/>
    <lineage>
        <taxon>Bacteria</taxon>
        <taxon>Bacillati</taxon>
        <taxon>Actinomycetota</taxon>
        <taxon>Actinomycetes</taxon>
        <taxon>Streptosporangiales</taxon>
        <taxon>Thermomonosporaceae</taxon>
        <taxon>Actinomadura</taxon>
    </lineage>
</organism>
<dbReference type="RefSeq" id="WP_151567108.1">
    <property type="nucleotide sequence ID" value="NZ_WBMT01000022.1"/>
</dbReference>
<dbReference type="GO" id="GO:0004674">
    <property type="term" value="F:protein serine/threonine kinase activity"/>
    <property type="evidence" value="ECO:0007669"/>
    <property type="project" value="UniProtKB-KW"/>
</dbReference>
<feature type="domain" description="Protein kinase" evidence="7">
    <location>
        <begin position="9"/>
        <end position="255"/>
    </location>
</feature>
<accession>A0A6H9YAS7</accession>
<dbReference type="InterPro" id="IPR000719">
    <property type="entry name" value="Prot_kinase_dom"/>
</dbReference>
<dbReference type="EMBL" id="WBMT01000022">
    <property type="protein sequence ID" value="KAB2342391.1"/>
    <property type="molecule type" value="Genomic_DNA"/>
</dbReference>
<dbReference type="InterPro" id="IPR011009">
    <property type="entry name" value="Kinase-like_dom_sf"/>
</dbReference>
<dbReference type="GO" id="GO:0005524">
    <property type="term" value="F:ATP binding"/>
    <property type="evidence" value="ECO:0007669"/>
    <property type="project" value="UniProtKB-KW"/>
</dbReference>
<evidence type="ECO:0000256" key="1">
    <source>
        <dbReference type="ARBA" id="ARBA00012513"/>
    </source>
</evidence>
<dbReference type="Gene3D" id="1.10.510.10">
    <property type="entry name" value="Transferase(Phosphotransferase) domain 1"/>
    <property type="match status" value="1"/>
</dbReference>
<reference evidence="8 9" key="1">
    <citation type="submission" date="2019-09" db="EMBL/GenBank/DDBJ databases">
        <title>Actinomadura physcomitrii sp. nov., a novel actinomycete isolated from moss [Physcomitrium sphaericum (Ludw) Fuernr].</title>
        <authorList>
            <person name="Zhuang X."/>
            <person name="Liu C."/>
        </authorList>
    </citation>
    <scope>NUCLEOTIDE SEQUENCE [LARGE SCALE GENOMIC DNA]</scope>
    <source>
        <strain evidence="8 9">HMC1</strain>
    </source>
</reference>
<dbReference type="InterPro" id="IPR008271">
    <property type="entry name" value="Ser/Thr_kinase_AS"/>
</dbReference>
<dbReference type="EC" id="2.7.11.1" evidence="1"/>
<dbReference type="SUPFAM" id="SSF56112">
    <property type="entry name" value="Protein kinase-like (PK-like)"/>
    <property type="match status" value="1"/>
</dbReference>
<dbReference type="PANTHER" id="PTHR43289">
    <property type="entry name" value="MITOGEN-ACTIVATED PROTEIN KINASE KINASE KINASE 20-RELATED"/>
    <property type="match status" value="1"/>
</dbReference>
<evidence type="ECO:0000313" key="9">
    <source>
        <dbReference type="Proteomes" id="UP000468735"/>
    </source>
</evidence>
<keyword evidence="5 8" id="KW-0418">Kinase</keyword>
<keyword evidence="6" id="KW-0067">ATP-binding</keyword>
<evidence type="ECO:0000259" key="7">
    <source>
        <dbReference type="PROSITE" id="PS50011"/>
    </source>
</evidence>
<name>A0A6H9YAS7_9ACTN</name>
<keyword evidence="4" id="KW-0547">Nucleotide-binding</keyword>
<dbReference type="Pfam" id="PF00069">
    <property type="entry name" value="Pkinase"/>
    <property type="match status" value="1"/>
</dbReference>
<dbReference type="PROSITE" id="PS00108">
    <property type="entry name" value="PROTEIN_KINASE_ST"/>
    <property type="match status" value="1"/>
</dbReference>
<evidence type="ECO:0000313" key="8">
    <source>
        <dbReference type="EMBL" id="KAB2342391.1"/>
    </source>
</evidence>
<proteinExistence type="predicted"/>
<dbReference type="PANTHER" id="PTHR43289:SF6">
    <property type="entry name" value="SERINE_THREONINE-PROTEIN KINASE NEKL-3"/>
    <property type="match status" value="1"/>
</dbReference>
<dbReference type="CDD" id="cd14014">
    <property type="entry name" value="STKc_PknB_like"/>
    <property type="match status" value="1"/>
</dbReference>
<evidence type="ECO:0000256" key="2">
    <source>
        <dbReference type="ARBA" id="ARBA00022527"/>
    </source>
</evidence>
<dbReference type="PROSITE" id="PS50011">
    <property type="entry name" value="PROTEIN_KINASE_DOM"/>
    <property type="match status" value="1"/>
</dbReference>
<evidence type="ECO:0000256" key="5">
    <source>
        <dbReference type="ARBA" id="ARBA00022777"/>
    </source>
</evidence>
<dbReference type="AlphaFoldDB" id="A0A6H9YAS7"/>
<protein>
    <recommendedName>
        <fullName evidence="1">non-specific serine/threonine protein kinase</fullName>
        <ecNumber evidence="1">2.7.11.1</ecNumber>
    </recommendedName>
</protein>
<evidence type="ECO:0000256" key="3">
    <source>
        <dbReference type="ARBA" id="ARBA00022679"/>
    </source>
</evidence>